<evidence type="ECO:0000256" key="3">
    <source>
        <dbReference type="ARBA" id="ARBA00022946"/>
    </source>
</evidence>
<dbReference type="InterPro" id="IPR004294">
    <property type="entry name" value="Carotenoid_Oase"/>
</dbReference>
<feature type="binding site" evidence="6">
    <location>
        <position position="601"/>
    </location>
    <ligand>
        <name>Fe cation</name>
        <dbReference type="ChEBI" id="CHEBI:24875"/>
        <note>catalytic</note>
    </ligand>
</feature>
<protein>
    <submittedName>
        <fullName evidence="7">Uncharacterized protein</fullName>
    </submittedName>
</protein>
<evidence type="ECO:0000256" key="6">
    <source>
        <dbReference type="PIRSR" id="PIRSR604294-1"/>
    </source>
</evidence>
<dbReference type="PANTHER" id="PTHR10543">
    <property type="entry name" value="BETA-CAROTENE DIOXYGENASE"/>
    <property type="match status" value="1"/>
</dbReference>
<keyword evidence="4" id="KW-0560">Oxidoreductase</keyword>
<evidence type="ECO:0000313" key="7">
    <source>
        <dbReference type="EMBL" id="KXG35393.1"/>
    </source>
</evidence>
<dbReference type="GO" id="GO:0016121">
    <property type="term" value="P:carotene catabolic process"/>
    <property type="evidence" value="ECO:0000318"/>
    <property type="project" value="GO_Central"/>
</dbReference>
<keyword evidence="4" id="KW-0223">Dioxygenase</keyword>
<dbReference type="Pfam" id="PF03055">
    <property type="entry name" value="RPE65"/>
    <property type="match status" value="1"/>
</dbReference>
<evidence type="ECO:0000256" key="2">
    <source>
        <dbReference type="ARBA" id="ARBA00022723"/>
    </source>
</evidence>
<feature type="binding site" evidence="6">
    <location>
        <position position="276"/>
    </location>
    <ligand>
        <name>Fe cation</name>
        <dbReference type="ChEBI" id="CHEBI:24875"/>
        <note>catalytic</note>
    </ligand>
</feature>
<dbReference type="EMBL" id="CM000761">
    <property type="protein sequence ID" value="KXG35393.1"/>
    <property type="molecule type" value="Genomic_DNA"/>
</dbReference>
<evidence type="ECO:0000256" key="5">
    <source>
        <dbReference type="ARBA" id="ARBA00023004"/>
    </source>
</evidence>
<gene>
    <name evidence="7" type="ORF">SORBI_3002G168800</name>
</gene>
<dbReference type="InParanoid" id="A0A1B6QBT6"/>
<evidence type="ECO:0000313" key="8">
    <source>
        <dbReference type="Proteomes" id="UP000000768"/>
    </source>
</evidence>
<feature type="binding site" evidence="6">
    <location>
        <position position="325"/>
    </location>
    <ligand>
        <name>Fe cation</name>
        <dbReference type="ChEBI" id="CHEBI:24875"/>
        <note>catalytic</note>
    </ligand>
</feature>
<evidence type="ECO:0000256" key="4">
    <source>
        <dbReference type="ARBA" id="ARBA00022964"/>
    </source>
</evidence>
<dbReference type="GO" id="GO:0046872">
    <property type="term" value="F:metal ion binding"/>
    <property type="evidence" value="ECO:0007669"/>
    <property type="project" value="UniProtKB-KW"/>
</dbReference>
<comment type="similarity">
    <text evidence="1">Belongs to the carotenoid oxygenase family.</text>
</comment>
<keyword evidence="3" id="KW-0809">Transit peptide</keyword>
<organism evidence="7 8">
    <name type="scientific">Sorghum bicolor</name>
    <name type="common">Sorghum</name>
    <name type="synonym">Sorghum vulgare</name>
    <dbReference type="NCBI Taxonomy" id="4558"/>
    <lineage>
        <taxon>Eukaryota</taxon>
        <taxon>Viridiplantae</taxon>
        <taxon>Streptophyta</taxon>
        <taxon>Embryophyta</taxon>
        <taxon>Tracheophyta</taxon>
        <taxon>Spermatophyta</taxon>
        <taxon>Magnoliopsida</taxon>
        <taxon>Liliopsida</taxon>
        <taxon>Poales</taxon>
        <taxon>Poaceae</taxon>
        <taxon>PACMAD clade</taxon>
        <taxon>Panicoideae</taxon>
        <taxon>Andropogonodae</taxon>
        <taxon>Andropogoneae</taxon>
        <taxon>Sorghinae</taxon>
        <taxon>Sorghum</taxon>
    </lineage>
</organism>
<reference evidence="7 8" key="1">
    <citation type="journal article" date="2009" name="Nature">
        <title>The Sorghum bicolor genome and the diversification of grasses.</title>
        <authorList>
            <person name="Paterson A.H."/>
            <person name="Bowers J.E."/>
            <person name="Bruggmann R."/>
            <person name="Dubchak I."/>
            <person name="Grimwood J."/>
            <person name="Gundlach H."/>
            <person name="Haberer G."/>
            <person name="Hellsten U."/>
            <person name="Mitros T."/>
            <person name="Poliakov A."/>
            <person name="Schmutz J."/>
            <person name="Spannagl M."/>
            <person name="Tang H."/>
            <person name="Wang X."/>
            <person name="Wicker T."/>
            <person name="Bharti A.K."/>
            <person name="Chapman J."/>
            <person name="Feltus F.A."/>
            <person name="Gowik U."/>
            <person name="Grigoriev I.V."/>
            <person name="Lyons E."/>
            <person name="Maher C.A."/>
            <person name="Martis M."/>
            <person name="Narechania A."/>
            <person name="Otillar R.P."/>
            <person name="Penning B.W."/>
            <person name="Salamov A.A."/>
            <person name="Wang Y."/>
            <person name="Zhang L."/>
            <person name="Carpita N.C."/>
            <person name="Freeling M."/>
            <person name="Gingle A.R."/>
            <person name="Hash C.T."/>
            <person name="Keller B."/>
            <person name="Klein P."/>
            <person name="Kresovich S."/>
            <person name="McCann M.C."/>
            <person name="Ming R."/>
            <person name="Peterson D.G."/>
            <person name="Mehboob-ur-Rahman"/>
            <person name="Ware D."/>
            <person name="Westhoff P."/>
            <person name="Mayer K.F."/>
            <person name="Messing J."/>
            <person name="Rokhsar D.S."/>
        </authorList>
    </citation>
    <scope>NUCLEOTIDE SEQUENCE [LARGE SCALE GENOMIC DNA]</scope>
    <source>
        <strain evidence="8">cv. BTx623</strain>
    </source>
</reference>
<evidence type="ECO:0000256" key="1">
    <source>
        <dbReference type="ARBA" id="ARBA00006787"/>
    </source>
</evidence>
<sequence>MVLKASASFSPSLPLPLSCRINGGRPSMSMSAGARTAASVGTSSQKPLLGELLGNLSSKMDRASKALKDVPQRFLDVLVDATFKFTDEALNPSESNFAPVDEIGEAIEIHQNQVEGAIPDDFPEGVYIRNGSNPLFGALHSTSSIFGQSREIWVEGEGMLHALYLTKNTSGSWSVSYANRYVQSETLKLETARQKPCFLPAIEGDSAAIIAAYIFNHLRFGKVNKDISNTNVFEHAGRVFAVAENHLPQEIGIDNLDTSGTWDVGGEWDRPAFTAHPKVAPGSGELVIFGMDAKRPFLVIGVVSADGTKLKHRVDLKLDRSTLCHDIGVTLKHNVIMDIPLTIDISRLVKGGQLIQFEKESYARIGVMPRYGDADSVVWFNVEPFCMFHLVNCFEEGDEVVVQGLRSPDSIIPGPRLAPNKCDSKMSELTEDDKPNEGTTKEFFFRLYQWRLNLKTKSVSGEYLTGTEFSFEFPIINNQYTGLQHSYAYAQIVDSCENCGKVNPKYGGFAKFYLDERNNTEISGASPIKMQYHWLGKHKFCSGASFVPRVGGSHENDGWIISFVHDEKANTSQVHIVDAKRFEDAPVAKITLPRRVPYGFHGTFISKKLIM</sequence>
<dbReference type="OrthoDB" id="1069523at2759"/>
<feature type="binding site" evidence="6">
    <location>
        <position position="389"/>
    </location>
    <ligand>
        <name>Fe cation</name>
        <dbReference type="ChEBI" id="CHEBI:24875"/>
        <note>catalytic</note>
    </ligand>
</feature>
<reference evidence="8" key="3">
    <citation type="journal article" date="2018" name="Plant J.">
        <title>The Sorghum bicolor reference genome: improved assembly, gene annotations, a transcriptome atlas, and signatures of genome organization.</title>
        <authorList>
            <person name="McCormick R.F."/>
            <person name="Truong S.K."/>
            <person name="Sreedasyam A."/>
            <person name="Jenkins J."/>
            <person name="Shu S."/>
            <person name="Sims D."/>
            <person name="Kennedy M."/>
            <person name="Amirebrahimi M."/>
            <person name="Weers B.D."/>
            <person name="McKinley B."/>
            <person name="Mattison A."/>
            <person name="Morishige D.T."/>
            <person name="Grimwood J."/>
            <person name="Schmutz J."/>
            <person name="Mullet J.E."/>
        </authorList>
    </citation>
    <scope>NUCLEOTIDE SEQUENCE [LARGE SCALE GENOMIC DNA]</scope>
    <source>
        <strain evidence="8">cv. BTx623</strain>
    </source>
</reference>
<keyword evidence="2 6" id="KW-0479">Metal-binding</keyword>
<keyword evidence="5 6" id="KW-0408">Iron</keyword>
<dbReference type="STRING" id="4558.A0A1B6QBT6"/>
<dbReference type="AlphaFoldDB" id="A0A1B6QBT6"/>
<dbReference type="eggNOG" id="KOG1285">
    <property type="taxonomic scope" value="Eukaryota"/>
</dbReference>
<dbReference type="GO" id="GO:0010436">
    <property type="term" value="F:carotenoid dioxygenase activity"/>
    <property type="evidence" value="ECO:0000318"/>
    <property type="project" value="GO_Central"/>
</dbReference>
<dbReference type="ExpressionAtlas" id="A0A1B6QBT6">
    <property type="expression patterns" value="baseline and differential"/>
</dbReference>
<reference evidence="7" key="2">
    <citation type="submission" date="2017-02" db="EMBL/GenBank/DDBJ databases">
        <title>WGS assembly of Sorghum bicolor.</title>
        <authorList>
            <person name="Paterson A."/>
            <person name="Mullet J."/>
            <person name="Bowers J."/>
            <person name="Bruggmann R."/>
            <person name="Dubchak I."/>
            <person name="Grimwood J."/>
            <person name="Gundlach H."/>
            <person name="Haberer G."/>
            <person name="Hellsten U."/>
            <person name="Mitros T."/>
            <person name="Poliakov A."/>
            <person name="Schmutz J."/>
            <person name="Spannagl M."/>
            <person name="Tang H."/>
            <person name="Wang X."/>
            <person name="Wicker T."/>
            <person name="Bharti A."/>
            <person name="Chapman J."/>
            <person name="Feltus F."/>
            <person name="Gowik U."/>
            <person name="Grigoriev I."/>
            <person name="Lyons E."/>
            <person name="Maher C."/>
            <person name="Martis M."/>
            <person name="Narechania A."/>
            <person name="Otillar R."/>
            <person name="Penning B."/>
            <person name="Salamov A."/>
            <person name="Wang Y."/>
            <person name="Zhang L."/>
            <person name="Carpita N."/>
            <person name="Freeling M."/>
            <person name="Gingle A."/>
            <person name="Hash C."/>
            <person name="Keller B."/>
            <person name="Klein P."/>
            <person name="Kresovich S."/>
            <person name="Mccann M."/>
            <person name="Ming R."/>
            <person name="Peterson D."/>
            <person name="Rahman M."/>
            <person name="Ware D."/>
            <person name="Westhoff P."/>
            <person name="Mayer K."/>
            <person name="Messing J."/>
            <person name="Sims D."/>
            <person name="Jenkins J."/>
            <person name="Shu S."/>
            <person name="Rokhsar D."/>
        </authorList>
    </citation>
    <scope>NUCLEOTIDE SEQUENCE</scope>
</reference>
<accession>A0A1B6QBT6</accession>
<dbReference type="Proteomes" id="UP000000768">
    <property type="component" value="Chromosome 2"/>
</dbReference>
<proteinExistence type="inferred from homology"/>
<dbReference type="PANTHER" id="PTHR10543:SF145">
    <property type="entry name" value="OS09G0321200 PROTEIN"/>
    <property type="match status" value="1"/>
</dbReference>
<dbReference type="GO" id="GO:0009570">
    <property type="term" value="C:chloroplast stroma"/>
    <property type="evidence" value="ECO:0000318"/>
    <property type="project" value="GO_Central"/>
</dbReference>
<name>A0A1B6QBT6_SORBI</name>
<comment type="cofactor">
    <cofactor evidence="6">
        <name>Fe(2+)</name>
        <dbReference type="ChEBI" id="CHEBI:29033"/>
    </cofactor>
    <text evidence="6">Binds 1 Fe(2+) ion per subunit.</text>
</comment>
<keyword evidence="8" id="KW-1185">Reference proteome</keyword>
<dbReference type="Gramene" id="KXG35393">
    <property type="protein sequence ID" value="KXG35393"/>
    <property type="gene ID" value="SORBI_3002G168800"/>
</dbReference>
<dbReference type="Gramene" id="OQU89285">
    <property type="protein sequence ID" value="OQU89285"/>
    <property type="gene ID" value="SORBI_3002G168800"/>
</dbReference>
<dbReference type="EMBL" id="CM000761">
    <property type="protein sequence ID" value="OQU89285.1"/>
    <property type="molecule type" value="Genomic_DNA"/>
</dbReference>